<comment type="similarity">
    <text evidence="2">Belongs to the ATP-dependent AMP-binding enzyme family.</text>
</comment>
<name>A0A2G9H4X0_9LAMI</name>
<dbReference type="InterPro" id="IPR020845">
    <property type="entry name" value="AMP-binding_CS"/>
</dbReference>
<dbReference type="InterPro" id="IPR042099">
    <property type="entry name" value="ANL_N_sf"/>
</dbReference>
<keyword evidence="3" id="KW-0436">Ligase</keyword>
<dbReference type="Gene3D" id="3.30.300.30">
    <property type="match status" value="1"/>
</dbReference>
<evidence type="ECO:0000256" key="2">
    <source>
        <dbReference type="ARBA" id="ARBA00006432"/>
    </source>
</evidence>
<dbReference type="InterPro" id="IPR045851">
    <property type="entry name" value="AMP-bd_C_sf"/>
</dbReference>
<dbReference type="PROSITE" id="PS00455">
    <property type="entry name" value="AMP_BINDING"/>
    <property type="match status" value="1"/>
</dbReference>
<dbReference type="InterPro" id="IPR025110">
    <property type="entry name" value="AMP-bd_C"/>
</dbReference>
<dbReference type="AlphaFoldDB" id="A0A2G9H4X0"/>
<evidence type="ECO:0000313" key="7">
    <source>
        <dbReference type="EMBL" id="PIN12558.1"/>
    </source>
</evidence>
<evidence type="ECO:0000256" key="1">
    <source>
        <dbReference type="ARBA" id="ARBA00004930"/>
    </source>
</evidence>
<gene>
    <name evidence="7" type="ORF">CDL12_14823</name>
</gene>
<dbReference type="Pfam" id="PF13193">
    <property type="entry name" value="AMP-binding_C"/>
    <property type="match status" value="1"/>
</dbReference>
<dbReference type="PANTHER" id="PTHR43859">
    <property type="entry name" value="ACYL-ACTIVATING ENZYME"/>
    <property type="match status" value="1"/>
</dbReference>
<feature type="domain" description="AMP-dependent synthetase/ligase" evidence="5">
    <location>
        <begin position="79"/>
        <end position="287"/>
    </location>
</feature>
<dbReference type="GO" id="GO:0009698">
    <property type="term" value="P:phenylpropanoid metabolic process"/>
    <property type="evidence" value="ECO:0007669"/>
    <property type="project" value="UniProtKB-KW"/>
</dbReference>
<evidence type="ECO:0000256" key="4">
    <source>
        <dbReference type="ARBA" id="ARBA00023051"/>
    </source>
</evidence>
<comment type="pathway">
    <text evidence="1">Phytoalexin biosynthesis; 3,4',5-trihydroxystilbene biosynthesis; 3,4',5-trihydroxystilbene from trans-4-coumarate: step 1/2.</text>
</comment>
<evidence type="ECO:0000256" key="3">
    <source>
        <dbReference type="ARBA" id="ARBA00022598"/>
    </source>
</evidence>
<dbReference type="GO" id="GO:0016874">
    <property type="term" value="F:ligase activity"/>
    <property type="evidence" value="ECO:0007669"/>
    <property type="project" value="UniProtKB-KW"/>
</dbReference>
<dbReference type="UniPathway" id="UPA00372">
    <property type="reaction ID" value="UER00547"/>
</dbReference>
<dbReference type="Proteomes" id="UP000231279">
    <property type="component" value="Unassembled WGS sequence"/>
</dbReference>
<feature type="domain" description="AMP-dependent synthetase/ligase" evidence="5">
    <location>
        <begin position="291"/>
        <end position="427"/>
    </location>
</feature>
<evidence type="ECO:0000259" key="5">
    <source>
        <dbReference type="Pfam" id="PF00501"/>
    </source>
</evidence>
<evidence type="ECO:0000313" key="8">
    <source>
        <dbReference type="Proteomes" id="UP000231279"/>
    </source>
</evidence>
<dbReference type="PANTHER" id="PTHR43859:SF53">
    <property type="entry name" value="ACYL-ACTIVATING ENZYME 4-RELATED"/>
    <property type="match status" value="1"/>
</dbReference>
<comment type="caution">
    <text evidence="7">The sequence shown here is derived from an EMBL/GenBank/DDBJ whole genome shotgun (WGS) entry which is preliminary data.</text>
</comment>
<dbReference type="Gene3D" id="3.40.50.12780">
    <property type="entry name" value="N-terminal domain of ligase-like"/>
    <property type="match status" value="1"/>
</dbReference>
<dbReference type="FunFam" id="3.30.300.30:FF:000008">
    <property type="entry name" value="2,3-dihydroxybenzoate-AMP ligase"/>
    <property type="match status" value="1"/>
</dbReference>
<proteinExistence type="inferred from homology"/>
<dbReference type="Pfam" id="PF00501">
    <property type="entry name" value="AMP-binding"/>
    <property type="match status" value="2"/>
</dbReference>
<dbReference type="InterPro" id="IPR000873">
    <property type="entry name" value="AMP-dep_synth/lig_dom"/>
</dbReference>
<dbReference type="OrthoDB" id="10253115at2759"/>
<dbReference type="STRING" id="429701.A0A2G9H4X0"/>
<accession>A0A2G9H4X0</accession>
<dbReference type="SUPFAM" id="SSF56801">
    <property type="entry name" value="Acetyl-CoA synthetase-like"/>
    <property type="match status" value="1"/>
</dbReference>
<keyword evidence="8" id="KW-1185">Reference proteome</keyword>
<organism evidence="7 8">
    <name type="scientific">Handroanthus impetiginosus</name>
    <dbReference type="NCBI Taxonomy" id="429701"/>
    <lineage>
        <taxon>Eukaryota</taxon>
        <taxon>Viridiplantae</taxon>
        <taxon>Streptophyta</taxon>
        <taxon>Embryophyta</taxon>
        <taxon>Tracheophyta</taxon>
        <taxon>Spermatophyta</taxon>
        <taxon>Magnoliopsida</taxon>
        <taxon>eudicotyledons</taxon>
        <taxon>Gunneridae</taxon>
        <taxon>Pentapetalae</taxon>
        <taxon>asterids</taxon>
        <taxon>lamiids</taxon>
        <taxon>Lamiales</taxon>
        <taxon>Bignoniaceae</taxon>
        <taxon>Crescentiina</taxon>
        <taxon>Tabebuia alliance</taxon>
        <taxon>Handroanthus</taxon>
    </lineage>
</organism>
<protein>
    <submittedName>
        <fullName evidence="7">Acyl-CoA synthetase</fullName>
    </submittedName>
</protein>
<keyword evidence="4" id="KW-0587">Phenylpropanoid metabolism</keyword>
<reference evidence="8" key="1">
    <citation type="journal article" date="2018" name="Gigascience">
        <title>Genome assembly of the Pink Ipe (Handroanthus impetiginosus, Bignoniaceae), a highly valued, ecologically keystone Neotropical timber forest tree.</title>
        <authorList>
            <person name="Silva-Junior O.B."/>
            <person name="Grattapaglia D."/>
            <person name="Novaes E."/>
            <person name="Collevatti R.G."/>
        </authorList>
    </citation>
    <scope>NUCLEOTIDE SEQUENCE [LARGE SCALE GENOMIC DNA]</scope>
    <source>
        <strain evidence="8">cv. UFG-1</strain>
    </source>
</reference>
<sequence>MPNHFLHKENRLQGKPAIPCHHPWCPITSAQKGTIKASFSLSLSNSSNNSALISQEIKNKVKPKPAPNSCPLTPIDFLERASVVYGDCPSIMYNDTIQTWSETHRRCLKLASSIVSLGIKKGDVLSVLAPNVPAMCELHLAVLMAGAILNTINLHLDTTAVCNILQHSESKLVFVDSQFASLVQEAISIFPSNLKPPTLVLIKDEYYENCVNDCYGYIDYVTMVENGDRPISLNYTSGTTSSPKGVLQSHRGAFLICLNSLLDWSVPSMPVFLWTLPMFHANGWSLAAIGGINRYNITHMCGTPVVLNMLANHPCKRRLESPIYVMTAGAPPPAAVLGRAASLRFIVSHVYGLIEIGGPMVTCAWKQEWDHLSLIERAKLKARQGVKIVGFAGVDVVDADSGVPVTRDGFTMGDIVLRGGSVMLAYLKDPEGTSKCMRNGWFYTGDVGMMHPDGYLEVKDRSKDVIICGGENLRSVEVEAVLYSHSAVNEAAVVAQPNRYWGETTCAFVSLKEDLAEKPSEKGIREFCKAKLPLYMVPRMVVFIEELPKTSTGKIRKVLLREMAKELRKL</sequence>
<dbReference type="EMBL" id="NKXS01002661">
    <property type="protein sequence ID" value="PIN12558.1"/>
    <property type="molecule type" value="Genomic_DNA"/>
</dbReference>
<evidence type="ECO:0000259" key="6">
    <source>
        <dbReference type="Pfam" id="PF13193"/>
    </source>
</evidence>
<feature type="domain" description="AMP-binding enzyme C-terminal" evidence="6">
    <location>
        <begin position="477"/>
        <end position="554"/>
    </location>
</feature>